<dbReference type="Pfam" id="PF25164">
    <property type="entry name" value="CoiA_N"/>
    <property type="match status" value="1"/>
</dbReference>
<protein>
    <submittedName>
        <fullName evidence="3">Competence protein CoiA family protein</fullName>
    </submittedName>
</protein>
<dbReference type="EMBL" id="JBCLUF010000006">
    <property type="protein sequence ID" value="MEY8661818.1"/>
    <property type="molecule type" value="Genomic_DNA"/>
</dbReference>
<dbReference type="InterPro" id="IPR010330">
    <property type="entry name" value="CoiA_nuc"/>
</dbReference>
<feature type="domain" description="Competence protein CoiA-like N-terminal" evidence="2">
    <location>
        <begin position="16"/>
        <end position="50"/>
    </location>
</feature>
<evidence type="ECO:0000259" key="1">
    <source>
        <dbReference type="Pfam" id="PF06054"/>
    </source>
</evidence>
<dbReference type="Proteomes" id="UP001565236">
    <property type="component" value="Unassembled WGS sequence"/>
</dbReference>
<evidence type="ECO:0000259" key="2">
    <source>
        <dbReference type="Pfam" id="PF25164"/>
    </source>
</evidence>
<dbReference type="RefSeq" id="WP_369940965.1">
    <property type="nucleotide sequence ID" value="NZ_JBCLUF010000006.1"/>
</dbReference>
<gene>
    <name evidence="3" type="ORF">AALT52_02760</name>
</gene>
<reference evidence="3 4" key="1">
    <citation type="submission" date="2024-03" db="EMBL/GenBank/DDBJ databases">
        <title>Mouse gut bacterial collection (mGBC) of GemPharmatech.</title>
        <authorList>
            <person name="He Y."/>
            <person name="Dong L."/>
            <person name="Wu D."/>
            <person name="Gao X."/>
            <person name="Lin Z."/>
        </authorList>
    </citation>
    <scope>NUCLEOTIDE SEQUENCE [LARGE SCALE GENOMIC DNA]</scope>
    <source>
        <strain evidence="3 4">15-30</strain>
    </source>
</reference>
<proteinExistence type="predicted"/>
<accession>A0ABV4DMW2</accession>
<sequence>MFYALKDPDHLVRADRARIAEKYYCPFCHAQVILRKGTFYQSHFAHKKQCLSKTALETSEHQDGKALLLMWAKAAGYFARSEVYLQELAQKPDILAKKKEQELVIEFQCAPLSYQSLCQRTTGYKQAGYQVIWVLGMNYRLKSKLDQKTAQFMHYSKKLGFYLIYLDVLEQRFEIDYALQMADLLELRYSRGYATDLNALKEFCQTDHHVSLAHLSLQQQKQQLLALESYVDKIKYRLRKQAYAENITLQQLFKANLSKRYYYPLWRTACFYWKSKIYLQYGEESSALAPAYIVHHFAYKFAFITIEKRK</sequence>
<name>A0ABV4DMW2_9LACO</name>
<organism evidence="3 4">
    <name type="scientific">Ligilactobacillus faecis</name>
    <dbReference type="NCBI Taxonomy" id="762833"/>
    <lineage>
        <taxon>Bacteria</taxon>
        <taxon>Bacillati</taxon>
        <taxon>Bacillota</taxon>
        <taxon>Bacilli</taxon>
        <taxon>Lactobacillales</taxon>
        <taxon>Lactobacillaceae</taxon>
        <taxon>Ligilactobacillus</taxon>
    </lineage>
</organism>
<comment type="caution">
    <text evidence="3">The sequence shown here is derived from an EMBL/GenBank/DDBJ whole genome shotgun (WGS) entry which is preliminary data.</text>
</comment>
<feature type="domain" description="Competence protein CoiA nuclease-like" evidence="1">
    <location>
        <begin position="57"/>
        <end position="174"/>
    </location>
</feature>
<keyword evidence="4" id="KW-1185">Reference proteome</keyword>
<evidence type="ECO:0000313" key="4">
    <source>
        <dbReference type="Proteomes" id="UP001565236"/>
    </source>
</evidence>
<dbReference type="InterPro" id="IPR057253">
    <property type="entry name" value="CoiA-like_N"/>
</dbReference>
<evidence type="ECO:0000313" key="3">
    <source>
        <dbReference type="EMBL" id="MEY8661818.1"/>
    </source>
</evidence>
<dbReference type="Pfam" id="PF06054">
    <property type="entry name" value="CoiA_nuc"/>
    <property type="match status" value="1"/>
</dbReference>